<proteinExistence type="predicted"/>
<dbReference type="Gene3D" id="1.20.5.470">
    <property type="entry name" value="Single helix bin"/>
    <property type="match status" value="1"/>
</dbReference>
<feature type="non-terminal residue" evidence="1">
    <location>
        <position position="1"/>
    </location>
</feature>
<name>A0A7V2T5E2_LEUMU</name>
<dbReference type="InterPro" id="IPR024074">
    <property type="entry name" value="AS_cat/multimer_dom_body"/>
</dbReference>
<evidence type="ECO:0000313" key="1">
    <source>
        <dbReference type="EMBL" id="HFC93673.1"/>
    </source>
</evidence>
<dbReference type="SUPFAM" id="SSF69864">
    <property type="entry name" value="Argininosuccinate synthetase, C-terminal domain"/>
    <property type="match status" value="1"/>
</dbReference>
<dbReference type="UniPathway" id="UPA00068">
    <property type="reaction ID" value="UER00113"/>
</dbReference>
<dbReference type="GO" id="GO:0006526">
    <property type="term" value="P:L-arginine biosynthetic process"/>
    <property type="evidence" value="ECO:0007669"/>
    <property type="project" value="UniProtKB-UniPathway"/>
</dbReference>
<sequence length="43" mass="4831">ESDSLFDENIASFEDDQGAYDQKDAAGFIKLNALRLRIAAKRK</sequence>
<dbReference type="GO" id="GO:0004055">
    <property type="term" value="F:argininosuccinate synthase activity"/>
    <property type="evidence" value="ECO:0007669"/>
    <property type="project" value="InterPro"/>
</dbReference>
<protein>
    <submittedName>
        <fullName evidence="1">Argininosuccinate synthase</fullName>
    </submittedName>
</protein>
<organism evidence="1">
    <name type="scientific">Leucothrix mucor</name>
    <dbReference type="NCBI Taxonomy" id="45248"/>
    <lineage>
        <taxon>Bacteria</taxon>
        <taxon>Pseudomonadati</taxon>
        <taxon>Pseudomonadota</taxon>
        <taxon>Gammaproteobacteria</taxon>
        <taxon>Thiotrichales</taxon>
        <taxon>Thiotrichaceae</taxon>
        <taxon>Leucothrix</taxon>
    </lineage>
</organism>
<dbReference type="AlphaFoldDB" id="A0A7V2T5E2"/>
<accession>A0A7V2T5E2</accession>
<gene>
    <name evidence="1" type="ORF">ENJ51_12765</name>
</gene>
<comment type="caution">
    <text evidence="1">The sequence shown here is derived from an EMBL/GenBank/DDBJ whole genome shotgun (WGS) entry which is preliminary data.</text>
</comment>
<dbReference type="EMBL" id="DRMS01000482">
    <property type="protein sequence ID" value="HFC93673.1"/>
    <property type="molecule type" value="Genomic_DNA"/>
</dbReference>
<reference evidence="1" key="1">
    <citation type="journal article" date="2020" name="mSystems">
        <title>Genome- and Community-Level Interaction Insights into Carbon Utilization and Element Cycling Functions of Hydrothermarchaeota in Hydrothermal Sediment.</title>
        <authorList>
            <person name="Zhou Z."/>
            <person name="Liu Y."/>
            <person name="Xu W."/>
            <person name="Pan J."/>
            <person name="Luo Z.H."/>
            <person name="Li M."/>
        </authorList>
    </citation>
    <scope>NUCLEOTIDE SEQUENCE [LARGE SCALE GENOMIC DNA]</scope>
    <source>
        <strain evidence="1">HyVt-493</strain>
    </source>
</reference>
<dbReference type="FunFam" id="1.20.5.470:FF:000001">
    <property type="entry name" value="Argininosuccinate synthase"/>
    <property type="match status" value="1"/>
</dbReference>
<dbReference type="Proteomes" id="UP000885750">
    <property type="component" value="Unassembled WGS sequence"/>
</dbReference>